<dbReference type="GO" id="GO:0043565">
    <property type="term" value="F:sequence-specific DNA binding"/>
    <property type="evidence" value="ECO:0007669"/>
    <property type="project" value="InterPro"/>
</dbReference>
<sequence>MWERFDEPLTLTDIADTAILSKFYFSRVFRTLTGTSPSRFLAAVRLCMAKKLLLETTVSVTDISIMVGYNSLGTFTSRFTRSVGVPPARFRLMCQLGMSATPSALRPGNPAAHRGSVHGEVYVPESPHPIRIYVAAFKESIPEGQPKSCDILEGPGSYRLIGLPDGQWSVRVAVVPKRAVASGPMVRQPLFIGAAQKPVVISGGKAVEADIMTRPPGNLDIPILLALPELDGWQPLEAALPIRSSEVTASVVPGA</sequence>
<dbReference type="PROSITE" id="PS01124">
    <property type="entry name" value="HTH_ARAC_FAMILY_2"/>
    <property type="match status" value="1"/>
</dbReference>
<dbReference type="Proteomes" id="UP000617734">
    <property type="component" value="Unassembled WGS sequence"/>
</dbReference>
<proteinExistence type="predicted"/>
<comment type="caution">
    <text evidence="5">The sequence shown here is derived from an EMBL/GenBank/DDBJ whole genome shotgun (WGS) entry which is preliminary data.</text>
</comment>
<dbReference type="PANTHER" id="PTHR43280:SF28">
    <property type="entry name" value="HTH-TYPE TRANSCRIPTIONAL ACTIVATOR RHAS"/>
    <property type="match status" value="1"/>
</dbReference>
<dbReference type="GO" id="GO:0003700">
    <property type="term" value="F:DNA-binding transcription factor activity"/>
    <property type="evidence" value="ECO:0007669"/>
    <property type="project" value="InterPro"/>
</dbReference>
<dbReference type="InterPro" id="IPR018060">
    <property type="entry name" value="HTH_AraC"/>
</dbReference>
<accession>A0A919KV56</accession>
<dbReference type="InterPro" id="IPR018062">
    <property type="entry name" value="HTH_AraC-typ_CS"/>
</dbReference>
<evidence type="ECO:0000313" key="6">
    <source>
        <dbReference type="Proteomes" id="UP000617734"/>
    </source>
</evidence>
<evidence type="ECO:0000313" key="5">
    <source>
        <dbReference type="EMBL" id="GHH72836.1"/>
    </source>
</evidence>
<organism evidence="5 6">
    <name type="scientific">Kitasatospora indigofera</name>
    <dbReference type="NCBI Taxonomy" id="67307"/>
    <lineage>
        <taxon>Bacteria</taxon>
        <taxon>Bacillati</taxon>
        <taxon>Actinomycetota</taxon>
        <taxon>Actinomycetes</taxon>
        <taxon>Kitasatosporales</taxon>
        <taxon>Streptomycetaceae</taxon>
        <taxon>Kitasatospora</taxon>
    </lineage>
</organism>
<keyword evidence="1" id="KW-0805">Transcription regulation</keyword>
<dbReference type="EMBL" id="BNBO01000018">
    <property type="protein sequence ID" value="GHH72836.1"/>
    <property type="molecule type" value="Genomic_DNA"/>
</dbReference>
<dbReference type="SUPFAM" id="SSF46689">
    <property type="entry name" value="Homeodomain-like"/>
    <property type="match status" value="2"/>
</dbReference>
<dbReference type="PANTHER" id="PTHR43280">
    <property type="entry name" value="ARAC-FAMILY TRANSCRIPTIONAL REGULATOR"/>
    <property type="match status" value="1"/>
</dbReference>
<dbReference type="RefSeq" id="WP_268257290.1">
    <property type="nucleotide sequence ID" value="NZ_BNBO01000018.1"/>
</dbReference>
<feature type="domain" description="HTH araC/xylS-type" evidence="4">
    <location>
        <begin position="1"/>
        <end position="93"/>
    </location>
</feature>
<dbReference type="GeneID" id="95354034"/>
<dbReference type="Gene3D" id="1.10.10.60">
    <property type="entry name" value="Homeodomain-like"/>
    <property type="match status" value="2"/>
</dbReference>
<dbReference type="AlphaFoldDB" id="A0A919KV56"/>
<dbReference type="Pfam" id="PF12833">
    <property type="entry name" value="HTH_18"/>
    <property type="match status" value="1"/>
</dbReference>
<dbReference type="PROSITE" id="PS00041">
    <property type="entry name" value="HTH_ARAC_FAMILY_1"/>
    <property type="match status" value="1"/>
</dbReference>
<keyword evidence="2" id="KW-0238">DNA-binding</keyword>
<gene>
    <name evidence="5" type="ORF">GCM10018781_36200</name>
</gene>
<evidence type="ECO:0000259" key="4">
    <source>
        <dbReference type="PROSITE" id="PS01124"/>
    </source>
</evidence>
<keyword evidence="3" id="KW-0804">Transcription</keyword>
<reference evidence="5" key="2">
    <citation type="submission" date="2020-09" db="EMBL/GenBank/DDBJ databases">
        <authorList>
            <person name="Sun Q."/>
            <person name="Ohkuma M."/>
        </authorList>
    </citation>
    <scope>NUCLEOTIDE SEQUENCE</scope>
    <source>
        <strain evidence="5">JCM 4646</strain>
    </source>
</reference>
<evidence type="ECO:0000256" key="2">
    <source>
        <dbReference type="ARBA" id="ARBA00023125"/>
    </source>
</evidence>
<keyword evidence="6" id="KW-1185">Reference proteome</keyword>
<dbReference type="InterPro" id="IPR009057">
    <property type="entry name" value="Homeodomain-like_sf"/>
</dbReference>
<evidence type="ECO:0000256" key="3">
    <source>
        <dbReference type="ARBA" id="ARBA00023163"/>
    </source>
</evidence>
<dbReference type="SMART" id="SM00342">
    <property type="entry name" value="HTH_ARAC"/>
    <property type="match status" value="1"/>
</dbReference>
<protein>
    <submittedName>
        <fullName evidence="5">AraC family transcriptional regulator</fullName>
    </submittedName>
</protein>
<reference evidence="5" key="1">
    <citation type="journal article" date="2014" name="Int. J. Syst. Evol. Microbiol.">
        <title>Complete genome sequence of Corynebacterium casei LMG S-19264T (=DSM 44701T), isolated from a smear-ripened cheese.</title>
        <authorList>
            <consortium name="US DOE Joint Genome Institute (JGI-PGF)"/>
            <person name="Walter F."/>
            <person name="Albersmeier A."/>
            <person name="Kalinowski J."/>
            <person name="Ruckert C."/>
        </authorList>
    </citation>
    <scope>NUCLEOTIDE SEQUENCE</scope>
    <source>
        <strain evidence="5">JCM 4646</strain>
    </source>
</reference>
<name>A0A919KV56_9ACTN</name>
<evidence type="ECO:0000256" key="1">
    <source>
        <dbReference type="ARBA" id="ARBA00023015"/>
    </source>
</evidence>